<keyword evidence="3" id="KW-1185">Reference proteome</keyword>
<dbReference type="PANTHER" id="PTHR31286:SF177">
    <property type="entry name" value="ENDONUCLEASE_EXONUCLEASE_PHOSPHATASE"/>
    <property type="match status" value="1"/>
</dbReference>
<feature type="compositionally biased region" description="Polar residues" evidence="1">
    <location>
        <begin position="84"/>
        <end position="122"/>
    </location>
</feature>
<dbReference type="InterPro" id="IPR040256">
    <property type="entry name" value="At4g02000-like"/>
</dbReference>
<feature type="compositionally biased region" description="Low complexity" evidence="1">
    <location>
        <begin position="73"/>
        <end position="83"/>
    </location>
</feature>
<feature type="compositionally biased region" description="Low complexity" evidence="1">
    <location>
        <begin position="156"/>
        <end position="186"/>
    </location>
</feature>
<feature type="compositionally biased region" description="Polar residues" evidence="1">
    <location>
        <begin position="614"/>
        <end position="625"/>
    </location>
</feature>
<dbReference type="OrthoDB" id="1002340at2759"/>
<dbReference type="Proteomes" id="UP000824120">
    <property type="component" value="Unassembled WGS sequence"/>
</dbReference>
<evidence type="ECO:0000256" key="1">
    <source>
        <dbReference type="SAM" id="MobiDB-lite"/>
    </source>
</evidence>
<gene>
    <name evidence="2" type="ORF">H5410_064366</name>
</gene>
<feature type="region of interest" description="Disordered" evidence="1">
    <location>
        <begin position="507"/>
        <end position="535"/>
    </location>
</feature>
<dbReference type="PANTHER" id="PTHR31286">
    <property type="entry name" value="GLYCINE-RICH CELL WALL STRUCTURAL PROTEIN 1.8-LIKE"/>
    <property type="match status" value="1"/>
</dbReference>
<proteinExistence type="predicted"/>
<feature type="compositionally biased region" description="Basic and acidic residues" evidence="1">
    <location>
        <begin position="409"/>
        <end position="428"/>
    </location>
</feature>
<sequence length="625" mass="71016">MESTQIAMRVYQGQNDQLDNTSSTNLEVIDVENSSYFSFGVKPMDTIPSNGGQQRSGIIPKYTNELYHDYLQEQQQTSSTSLSKNPSVESTQADKSSHSNSSRHVVTLSSSDVHVNATTNGQMNVMWEEQEKGRGGTEIQQQDFPKLSSNFDRHISSNQQSQQIHQSNQSKEPSNPNQNQNTKQNQSVEPAPYTIVQTLAARLRQIHATQATPIELVPPKHTTKQGQPAVIYDMDDFMNKLVVDCKYTLIGKFSTTMPKIELIRKSFILQTQLNGGSTLRTIRLGTCLMIWKMNWTITQFGRMTSEDTTSIKRTRASMAKVKVQVDLTKARPRHVWIGLDDEDLTIGRWQPIEYENIPPYCAYCKYQGHIIGDCNFKIRDEDFKRRKELGAEMKNINRGEQGQQGNEHIQVRPREQAEQQHQNTKEGRNQLPLEQQKEKEWQVSRRRNNKPQEEKTQKVVWRPTSPQNKVPRDQTQLTTQQKGINNISNHSSFSNLNMQEDQTQDIQGHNNKEGKTPQGTQSRSKTDHNQKEQTMQIGNQTYNKSTCIDSMLPIPINPSTLFSNGIAEVEGGMDGGCQESYINLQEKGSKGGNLTHVMHEGTHFDHSPDLRAPATTTVQHPTLDH</sequence>
<feature type="compositionally biased region" description="Polar residues" evidence="1">
    <location>
        <begin position="464"/>
        <end position="484"/>
    </location>
</feature>
<reference evidence="2" key="1">
    <citation type="submission" date="2020-09" db="EMBL/GenBank/DDBJ databases">
        <title>De no assembly of potato wild relative species, Solanum commersonii.</title>
        <authorList>
            <person name="Cho K."/>
        </authorList>
    </citation>
    <scope>NUCLEOTIDE SEQUENCE</scope>
    <source>
        <strain evidence="2">LZ3.2</strain>
        <tissue evidence="2">Leaf</tissue>
    </source>
</reference>
<organism evidence="2 3">
    <name type="scientific">Solanum commersonii</name>
    <name type="common">Commerson's wild potato</name>
    <name type="synonym">Commerson's nightshade</name>
    <dbReference type="NCBI Taxonomy" id="4109"/>
    <lineage>
        <taxon>Eukaryota</taxon>
        <taxon>Viridiplantae</taxon>
        <taxon>Streptophyta</taxon>
        <taxon>Embryophyta</taxon>
        <taxon>Tracheophyta</taxon>
        <taxon>Spermatophyta</taxon>
        <taxon>Magnoliopsida</taxon>
        <taxon>eudicotyledons</taxon>
        <taxon>Gunneridae</taxon>
        <taxon>Pentapetalae</taxon>
        <taxon>asterids</taxon>
        <taxon>lamiids</taxon>
        <taxon>Solanales</taxon>
        <taxon>Solanaceae</taxon>
        <taxon>Solanoideae</taxon>
        <taxon>Solaneae</taxon>
        <taxon>Solanum</taxon>
    </lineage>
</organism>
<evidence type="ECO:0008006" key="4">
    <source>
        <dbReference type="Google" id="ProtNLM"/>
    </source>
</evidence>
<accession>A0A9J5VZU5</accession>
<name>A0A9J5VZU5_SOLCO</name>
<evidence type="ECO:0000313" key="3">
    <source>
        <dbReference type="Proteomes" id="UP000824120"/>
    </source>
</evidence>
<feature type="region of interest" description="Disordered" evidence="1">
    <location>
        <begin position="392"/>
        <end position="493"/>
    </location>
</feature>
<feature type="region of interest" description="Disordered" evidence="1">
    <location>
        <begin position="73"/>
        <end position="122"/>
    </location>
</feature>
<feature type="compositionally biased region" description="Polar residues" evidence="1">
    <location>
        <begin position="398"/>
        <end position="407"/>
    </location>
</feature>
<feature type="region of interest" description="Disordered" evidence="1">
    <location>
        <begin position="149"/>
        <end position="190"/>
    </location>
</feature>
<protein>
    <recommendedName>
        <fullName evidence="4">DUF4283 domain-containing protein</fullName>
    </recommendedName>
</protein>
<dbReference type="AlphaFoldDB" id="A0A9J5VZU5"/>
<evidence type="ECO:0000313" key="2">
    <source>
        <dbReference type="EMBL" id="KAG5568615.1"/>
    </source>
</evidence>
<comment type="caution">
    <text evidence="2">The sequence shown here is derived from an EMBL/GenBank/DDBJ whole genome shotgun (WGS) entry which is preliminary data.</text>
</comment>
<dbReference type="EMBL" id="JACXVP010000079">
    <property type="protein sequence ID" value="KAG5568615.1"/>
    <property type="molecule type" value="Genomic_DNA"/>
</dbReference>
<feature type="region of interest" description="Disordered" evidence="1">
    <location>
        <begin position="603"/>
        <end position="625"/>
    </location>
</feature>